<protein>
    <submittedName>
        <fullName evidence="3">Membrane occupation and recognition nexus protein MORN2</fullName>
    </submittedName>
</protein>
<sequence>MGACSGKSSNIPSSPARAPLERNSDGEDGVLPPVAKCVDSEKGKVDTLAQVAVAPSQSKSPPSRINKEKIEPPSVSPVLPPVCEPGVKTASALSATTASFATLNGKMDENTKKLMESGIPEQQREKVSSITTALEPVLSNNATQPGEENKQRTSLPNVPVTDGNKTPLNLEESPKVPSEMRKVTLVERDPITLENGIVYKGQWCGDKKHGYGKQVWPDGAHFEGQWRNGVASGDGTFVAVDGDRYVGQWENDKSNGYGEFIRHDGSWYKGNWKDDKKHGSATEVWPDGSRFEGIYVDGMKEGEGVIQWAEKSTYRGEFRNNEIDGKGRYEWADGRVYEGNWKSNKMMGFGSFTWTDGRQYIGNYVDDLKEGYGKIIWVDGRVYEGEWKGGKQHGNGIFTGHTGQKRAGIWLEGKRVRWAKGDEERTLMEALNQCPREIATSEFLLILFIDFS</sequence>
<feature type="region of interest" description="Disordered" evidence="2">
    <location>
        <begin position="138"/>
        <end position="180"/>
    </location>
</feature>
<dbReference type="SMART" id="SM00698">
    <property type="entry name" value="MORN"/>
    <property type="match status" value="9"/>
</dbReference>
<dbReference type="Proteomes" id="UP000823046">
    <property type="component" value="Unassembled WGS sequence"/>
</dbReference>
<dbReference type="Gene3D" id="2.20.110.10">
    <property type="entry name" value="Histone H3 K4-specific methyltransferase SET7/9 N-terminal domain"/>
    <property type="match status" value="4"/>
</dbReference>
<keyword evidence="1" id="KW-0677">Repeat</keyword>
<feature type="region of interest" description="Disordered" evidence="2">
    <location>
        <begin position="51"/>
        <end position="81"/>
    </location>
</feature>
<gene>
    <name evidence="3" type="primary">MORN2</name>
    <name evidence="3" type="ORF">IE077_004246</name>
</gene>
<dbReference type="InterPro" id="IPR003409">
    <property type="entry name" value="MORN"/>
</dbReference>
<feature type="compositionally biased region" description="Polar residues" evidence="2">
    <location>
        <begin position="138"/>
        <end position="156"/>
    </location>
</feature>
<dbReference type="Pfam" id="PF02493">
    <property type="entry name" value="MORN"/>
    <property type="match status" value="9"/>
</dbReference>
<dbReference type="SUPFAM" id="SSF82185">
    <property type="entry name" value="Histone H3 K4-specific methyltransferase SET7/9 N-terminal domain"/>
    <property type="match status" value="2"/>
</dbReference>
<dbReference type="PANTHER" id="PTHR43215:SF14">
    <property type="entry name" value="RADIAL SPOKE HEAD 1 HOMOLOG"/>
    <property type="match status" value="1"/>
</dbReference>
<evidence type="ECO:0000256" key="2">
    <source>
        <dbReference type="SAM" id="MobiDB-lite"/>
    </source>
</evidence>
<name>A0ABQ7JD92_9APIC</name>
<feature type="region of interest" description="Disordered" evidence="2">
    <location>
        <begin position="1"/>
        <end position="34"/>
    </location>
</feature>
<feature type="compositionally biased region" description="Polar residues" evidence="2">
    <location>
        <begin position="1"/>
        <end position="13"/>
    </location>
</feature>
<organism evidence="3 4">
    <name type="scientific">Cardiosporidium cionae</name>
    <dbReference type="NCBI Taxonomy" id="476202"/>
    <lineage>
        <taxon>Eukaryota</taxon>
        <taxon>Sar</taxon>
        <taxon>Alveolata</taxon>
        <taxon>Apicomplexa</taxon>
        <taxon>Aconoidasida</taxon>
        <taxon>Nephromycida</taxon>
        <taxon>Cardiosporidium</taxon>
    </lineage>
</organism>
<comment type="caution">
    <text evidence="3">The sequence shown here is derived from an EMBL/GenBank/DDBJ whole genome shotgun (WGS) entry which is preliminary data.</text>
</comment>
<dbReference type="EMBL" id="JADAQX010000108">
    <property type="protein sequence ID" value="KAF8821929.1"/>
    <property type="molecule type" value="Genomic_DNA"/>
</dbReference>
<evidence type="ECO:0000313" key="3">
    <source>
        <dbReference type="EMBL" id="KAF8821929.1"/>
    </source>
</evidence>
<reference evidence="3 4" key="1">
    <citation type="journal article" date="2020" name="bioRxiv">
        <title>Metabolic contributions of an alphaproteobacterial endosymbiont in the apicomplexan Cardiosporidium cionae.</title>
        <authorList>
            <person name="Hunter E.S."/>
            <person name="Paight C.J."/>
            <person name="Lane C.E."/>
        </authorList>
    </citation>
    <scope>NUCLEOTIDE SEQUENCE [LARGE SCALE GENOMIC DNA]</scope>
    <source>
        <strain evidence="3">ESH_2018</strain>
    </source>
</reference>
<accession>A0ABQ7JD92</accession>
<dbReference type="PANTHER" id="PTHR43215">
    <property type="entry name" value="RADIAL SPOKE HEAD 1 HOMOLOG"/>
    <property type="match status" value="1"/>
</dbReference>
<proteinExistence type="predicted"/>
<evidence type="ECO:0000256" key="1">
    <source>
        <dbReference type="ARBA" id="ARBA00022737"/>
    </source>
</evidence>
<keyword evidence="4" id="KW-1185">Reference proteome</keyword>
<evidence type="ECO:0000313" key="4">
    <source>
        <dbReference type="Proteomes" id="UP000823046"/>
    </source>
</evidence>